<gene>
    <name evidence="1" type="ordered locus">Fleli_3369</name>
</gene>
<dbReference type="KEGG" id="fli:Fleli_3369"/>
<proteinExistence type="predicted"/>
<name>I4AP08_BERLS</name>
<dbReference type="Proteomes" id="UP000006054">
    <property type="component" value="Chromosome"/>
</dbReference>
<protein>
    <submittedName>
        <fullName evidence="1">Uncharacterized protein</fullName>
    </submittedName>
</protein>
<dbReference type="EMBL" id="CP003345">
    <property type="protein sequence ID" value="AFM05693.1"/>
    <property type="molecule type" value="Genomic_DNA"/>
</dbReference>
<evidence type="ECO:0000313" key="1">
    <source>
        <dbReference type="EMBL" id="AFM05693.1"/>
    </source>
</evidence>
<reference evidence="2" key="1">
    <citation type="submission" date="2012-06" db="EMBL/GenBank/DDBJ databases">
        <title>The complete genome of Flexibacter litoralis DSM 6794.</title>
        <authorList>
            <person name="Lucas S."/>
            <person name="Copeland A."/>
            <person name="Lapidus A."/>
            <person name="Glavina del Rio T."/>
            <person name="Dalin E."/>
            <person name="Tice H."/>
            <person name="Bruce D."/>
            <person name="Goodwin L."/>
            <person name="Pitluck S."/>
            <person name="Peters L."/>
            <person name="Ovchinnikova G."/>
            <person name="Lu M."/>
            <person name="Kyrpides N."/>
            <person name="Mavromatis K."/>
            <person name="Ivanova N."/>
            <person name="Brettin T."/>
            <person name="Detter J.C."/>
            <person name="Han C."/>
            <person name="Larimer F."/>
            <person name="Land M."/>
            <person name="Hauser L."/>
            <person name="Markowitz V."/>
            <person name="Cheng J.-F."/>
            <person name="Hugenholtz P."/>
            <person name="Woyke T."/>
            <person name="Wu D."/>
            <person name="Spring S."/>
            <person name="Lang E."/>
            <person name="Kopitz M."/>
            <person name="Brambilla E."/>
            <person name="Klenk H.-P."/>
            <person name="Eisen J.A."/>
        </authorList>
    </citation>
    <scope>NUCLEOTIDE SEQUENCE [LARGE SCALE GENOMIC DNA]</scope>
    <source>
        <strain evidence="2">ATCC 23117 / DSM 6794 / NBRC 15988 / NCIMB 1366 / Sio-4</strain>
    </source>
</reference>
<accession>I4AP08</accession>
<dbReference type="AlphaFoldDB" id="I4AP08"/>
<dbReference type="STRING" id="880071.Fleli_3369"/>
<dbReference type="HOGENOM" id="CLU_2368711_0_0_10"/>
<keyword evidence="2" id="KW-1185">Reference proteome</keyword>
<organism evidence="1 2">
    <name type="scientific">Bernardetia litoralis (strain ATCC 23117 / DSM 6794 / NBRC 15988 / NCIMB 1366 / Fx l1 / Sio-4)</name>
    <name type="common">Flexibacter litoralis</name>
    <dbReference type="NCBI Taxonomy" id="880071"/>
    <lineage>
        <taxon>Bacteria</taxon>
        <taxon>Pseudomonadati</taxon>
        <taxon>Bacteroidota</taxon>
        <taxon>Cytophagia</taxon>
        <taxon>Cytophagales</taxon>
        <taxon>Bernardetiaceae</taxon>
        <taxon>Bernardetia</taxon>
    </lineage>
</organism>
<sequence>MSSVAEQRNTNTRQDAEYIVLTCEDASESNLASDSREMRQNSGGNGFALYNILFAFKETHPSNLARRVSTGDDIKLKTIDDIKLFENINPNPEDN</sequence>
<evidence type="ECO:0000313" key="2">
    <source>
        <dbReference type="Proteomes" id="UP000006054"/>
    </source>
</evidence>